<protein>
    <submittedName>
        <fullName evidence="1">DUF3310 domain-containing protein</fullName>
    </submittedName>
</protein>
<reference evidence="1" key="1">
    <citation type="submission" date="2021-11" db="EMBL/GenBank/DDBJ databases">
        <authorList>
            <person name="Rong C."/>
            <person name="Yang Y."/>
            <person name="Li S."/>
            <person name="Zhou K."/>
            <person name="Xu Y."/>
            <person name="Zhang R."/>
            <person name="Zhang Y."/>
        </authorList>
    </citation>
    <scope>NUCLEOTIDE SEQUENCE</scope>
</reference>
<evidence type="ECO:0000313" key="2">
    <source>
        <dbReference type="Proteomes" id="UP000829362"/>
    </source>
</evidence>
<sequence>MKYRELDTLNIVREYISGTYKGHYTNPSEEDGVQTLDLLQSIGTVEHFCQSNIIKYASRFGKKNGSDRSDLLKVIHYAILLYYFSGCQYPEDIANSDFPH</sequence>
<accession>A0AC61TSQ9</accession>
<dbReference type="EMBL" id="OL473597">
    <property type="protein sequence ID" value="UNH61278.1"/>
    <property type="molecule type" value="Genomic_DNA"/>
</dbReference>
<gene>
    <name evidence="1" type="ORF">SSZBM1_161</name>
</gene>
<proteinExistence type="predicted"/>
<keyword evidence="2" id="KW-1185">Reference proteome</keyword>
<dbReference type="Proteomes" id="UP000829362">
    <property type="component" value="Segment"/>
</dbReference>
<evidence type="ECO:0000313" key="1">
    <source>
        <dbReference type="EMBL" id="UNH61278.1"/>
    </source>
</evidence>
<organism evidence="1 2">
    <name type="scientific">Synechococcus phage S-SZBM1</name>
    <dbReference type="NCBI Taxonomy" id="2926475"/>
    <lineage>
        <taxon>Viruses</taxon>
        <taxon>Duplodnaviria</taxon>
        <taxon>Heunggongvirae</taxon>
        <taxon>Uroviricota</taxon>
        <taxon>Caudoviricetes</taxon>
        <taxon>Pantevenvirales</taxon>
        <taxon>Kyanoviridae</taxon>
        <taxon>Shenzhenivirus</taxon>
        <taxon>Shenzhenivirus sszbm1</taxon>
    </lineage>
</organism>
<name>A0AC61TSQ9_9CAUD</name>